<dbReference type="Pfam" id="PF06199">
    <property type="entry name" value="Phage_tail_2"/>
    <property type="match status" value="1"/>
</dbReference>
<accession>A0A4S2FZL8</accession>
<gene>
    <name evidence="1" type="ORF">E5333_04930</name>
</gene>
<dbReference type="EMBL" id="SRYD01000015">
    <property type="protein sequence ID" value="TGY74974.1"/>
    <property type="molecule type" value="Genomic_DNA"/>
</dbReference>
<dbReference type="AlphaFoldDB" id="A0A4S2FZL8"/>
<dbReference type="Proteomes" id="UP000306630">
    <property type="component" value="Unassembled WGS sequence"/>
</dbReference>
<protein>
    <recommendedName>
        <fullName evidence="3">Phage tail protein</fullName>
    </recommendedName>
</protein>
<name>A0A4S2FZL8_9BACT</name>
<proteinExistence type="predicted"/>
<dbReference type="RefSeq" id="WP_135992961.1">
    <property type="nucleotide sequence ID" value="NZ_CAOKXS010000050.1"/>
</dbReference>
<organism evidence="1 2">
    <name type="scientific">Muribaculum intestinale</name>
    <dbReference type="NCBI Taxonomy" id="1796646"/>
    <lineage>
        <taxon>Bacteria</taxon>
        <taxon>Pseudomonadati</taxon>
        <taxon>Bacteroidota</taxon>
        <taxon>Bacteroidia</taxon>
        <taxon>Bacteroidales</taxon>
        <taxon>Muribaculaceae</taxon>
        <taxon>Muribaculum</taxon>
    </lineage>
</organism>
<evidence type="ECO:0000313" key="1">
    <source>
        <dbReference type="EMBL" id="TGY74974.1"/>
    </source>
</evidence>
<evidence type="ECO:0000313" key="2">
    <source>
        <dbReference type="Proteomes" id="UP000306630"/>
    </source>
</evidence>
<evidence type="ECO:0008006" key="3">
    <source>
        <dbReference type="Google" id="ProtNLM"/>
    </source>
</evidence>
<comment type="caution">
    <text evidence="1">The sequence shown here is derived from an EMBL/GenBank/DDBJ whole genome shotgun (WGS) entry which is preliminary data.</text>
</comment>
<dbReference type="InterPro" id="IPR011855">
    <property type="entry name" value="Phgtail_TP901_1"/>
</dbReference>
<sequence>MGKGQNSVLDGTDLILSVEDVALGFSSNCKINTQAETGERLTKEARGGKWKQKYIKGFSEDISAEGCILTDGGEDMPTYDQLKDMMLRGEPVTAQYSVRDGDKRTGKTAGGYRGEYLITSLEGTGQVGEDAKYSIKLENCGPVEKIDGGFTETQASGVNIDNDN</sequence>
<reference evidence="1 2" key="1">
    <citation type="submission" date="2019-04" db="EMBL/GenBank/DDBJ databases">
        <title>Microbes associate with the intestines of laboratory mice.</title>
        <authorList>
            <person name="Navarre W."/>
            <person name="Wong E."/>
            <person name="Huang K."/>
            <person name="Tropini C."/>
            <person name="Ng K."/>
            <person name="Yu B."/>
        </authorList>
    </citation>
    <scope>NUCLEOTIDE SEQUENCE [LARGE SCALE GENOMIC DNA]</scope>
    <source>
        <strain evidence="1 2">NM06_A21</strain>
    </source>
</reference>